<dbReference type="PIRSF" id="PIRSF034961">
    <property type="entry name" value="UCP034961_SH3_2"/>
    <property type="match status" value="1"/>
</dbReference>
<evidence type="ECO:0000256" key="1">
    <source>
        <dbReference type="ARBA" id="ARBA00022443"/>
    </source>
</evidence>
<protein>
    <recommendedName>
        <fullName evidence="2">SH3 domain-containing protein</fullName>
    </recommendedName>
</protein>
<keyword evidence="4" id="KW-1185">Reference proteome</keyword>
<dbReference type="PROSITE" id="PS50002">
    <property type="entry name" value="SH3"/>
    <property type="match status" value="1"/>
</dbReference>
<evidence type="ECO:0000313" key="3">
    <source>
        <dbReference type="EMBL" id="MBB5209194.1"/>
    </source>
</evidence>
<dbReference type="CDD" id="cd00174">
    <property type="entry name" value="SH3"/>
    <property type="match status" value="1"/>
</dbReference>
<accession>A0A7W8D787</accession>
<evidence type="ECO:0000259" key="2">
    <source>
        <dbReference type="PROSITE" id="PS50002"/>
    </source>
</evidence>
<dbReference type="InterPro" id="IPR014593">
    <property type="entry name" value="UCP034961_SH3_2"/>
</dbReference>
<sequence length="117" mass="12844">MRCARVIAAHRAPARSPIRVAAGDRVTLGAHDCDWPQFVWATAKNGLGGWIPADVFDAERGSAIALKDYDTRELDADPGTELALDREHADWWWATAPDGAQGWIPARVLQLLDEDTP</sequence>
<dbReference type="InterPro" id="IPR036028">
    <property type="entry name" value="SH3-like_dom_sf"/>
</dbReference>
<dbReference type="Gene3D" id="2.30.30.40">
    <property type="entry name" value="SH3 Domains"/>
    <property type="match status" value="1"/>
</dbReference>
<reference evidence="3 4" key="1">
    <citation type="submission" date="2020-08" db="EMBL/GenBank/DDBJ databases">
        <title>Genomic Encyclopedia of Type Strains, Phase IV (KMG-IV): sequencing the most valuable type-strain genomes for metagenomic binning, comparative biology and taxonomic classification.</title>
        <authorList>
            <person name="Goeker M."/>
        </authorList>
    </citation>
    <scope>NUCLEOTIDE SEQUENCE [LARGE SCALE GENOMIC DNA]</scope>
    <source>
        <strain evidence="3 4">DSM 24163</strain>
    </source>
</reference>
<dbReference type="InterPro" id="IPR001452">
    <property type="entry name" value="SH3_domain"/>
</dbReference>
<evidence type="ECO:0000313" key="4">
    <source>
        <dbReference type="Proteomes" id="UP000521199"/>
    </source>
</evidence>
<dbReference type="Proteomes" id="UP000521199">
    <property type="component" value="Unassembled WGS sequence"/>
</dbReference>
<gene>
    <name evidence="3" type="ORF">HNQ52_002757</name>
</gene>
<comment type="caution">
    <text evidence="3">The sequence shown here is derived from an EMBL/GenBank/DDBJ whole genome shotgun (WGS) entry which is preliminary data.</text>
</comment>
<dbReference type="AlphaFoldDB" id="A0A7W8D787"/>
<dbReference type="RefSeq" id="WP_183961738.1">
    <property type="nucleotide sequence ID" value="NZ_JACHHP010000005.1"/>
</dbReference>
<dbReference type="EMBL" id="JACHHP010000005">
    <property type="protein sequence ID" value="MBB5209194.1"/>
    <property type="molecule type" value="Genomic_DNA"/>
</dbReference>
<dbReference type="SUPFAM" id="SSF50044">
    <property type="entry name" value="SH3-domain"/>
    <property type="match status" value="1"/>
</dbReference>
<feature type="domain" description="SH3" evidence="2">
    <location>
        <begin position="58"/>
        <end position="114"/>
    </location>
</feature>
<name>A0A7W8D787_9GAMM</name>
<proteinExistence type="predicted"/>
<organism evidence="3 4">
    <name type="scientific">Chiayiivirga flava</name>
    <dbReference type="NCBI Taxonomy" id="659595"/>
    <lineage>
        <taxon>Bacteria</taxon>
        <taxon>Pseudomonadati</taxon>
        <taxon>Pseudomonadota</taxon>
        <taxon>Gammaproteobacteria</taxon>
        <taxon>Lysobacterales</taxon>
        <taxon>Lysobacteraceae</taxon>
        <taxon>Chiayiivirga</taxon>
    </lineage>
</organism>
<keyword evidence="1" id="KW-0728">SH3 domain</keyword>